<keyword evidence="7" id="KW-1185">Reference proteome</keyword>
<dbReference type="GO" id="GO:0071949">
    <property type="term" value="F:FAD binding"/>
    <property type="evidence" value="ECO:0007669"/>
    <property type="project" value="InterPro"/>
</dbReference>
<dbReference type="Gene3D" id="3.30.70.2450">
    <property type="match status" value="1"/>
</dbReference>
<dbReference type="EMBL" id="SIXH01000224">
    <property type="protein sequence ID" value="TBO57441.1"/>
    <property type="molecule type" value="Genomic_DNA"/>
</dbReference>
<comment type="caution">
    <text evidence="6">The sequence shown here is derived from an EMBL/GenBank/DDBJ whole genome shotgun (WGS) entry which is preliminary data.</text>
</comment>
<dbReference type="GO" id="GO:0016709">
    <property type="term" value="F:oxidoreductase activity, acting on paired donors, with incorporation or reduction of molecular oxygen, NAD(P)H as one donor, and incorporation of one atom of oxygen"/>
    <property type="evidence" value="ECO:0007669"/>
    <property type="project" value="UniProtKB-ARBA"/>
</dbReference>
<dbReference type="RefSeq" id="WP_131124629.1">
    <property type="nucleotide sequence ID" value="NZ_SIXH01000224.1"/>
</dbReference>
<feature type="compositionally biased region" description="Low complexity" evidence="4">
    <location>
        <begin position="493"/>
        <end position="542"/>
    </location>
</feature>
<evidence type="ECO:0000256" key="3">
    <source>
        <dbReference type="ARBA" id="ARBA00022827"/>
    </source>
</evidence>
<evidence type="ECO:0000313" key="7">
    <source>
        <dbReference type="Proteomes" id="UP000292452"/>
    </source>
</evidence>
<evidence type="ECO:0000256" key="1">
    <source>
        <dbReference type="ARBA" id="ARBA00001974"/>
    </source>
</evidence>
<evidence type="ECO:0000256" key="2">
    <source>
        <dbReference type="ARBA" id="ARBA00022630"/>
    </source>
</evidence>
<keyword evidence="2" id="KW-0285">Flavoprotein</keyword>
<dbReference type="InterPro" id="IPR050641">
    <property type="entry name" value="RIFMO-like"/>
</dbReference>
<evidence type="ECO:0000256" key="4">
    <source>
        <dbReference type="SAM" id="MobiDB-lite"/>
    </source>
</evidence>
<evidence type="ECO:0000259" key="5">
    <source>
        <dbReference type="Pfam" id="PF01494"/>
    </source>
</evidence>
<feature type="domain" description="FAD-binding" evidence="5">
    <location>
        <begin position="15"/>
        <end position="347"/>
    </location>
</feature>
<evidence type="ECO:0000313" key="6">
    <source>
        <dbReference type="EMBL" id="TBO57441.1"/>
    </source>
</evidence>
<dbReference type="Proteomes" id="UP000292452">
    <property type="component" value="Unassembled WGS sequence"/>
</dbReference>
<dbReference type="PRINTS" id="PR00420">
    <property type="entry name" value="RNGMNOXGNASE"/>
</dbReference>
<accession>A0A4V2JIC1</accession>
<name>A0A4V2JIC1_STRKA</name>
<dbReference type="Gene3D" id="3.40.30.120">
    <property type="match status" value="1"/>
</dbReference>
<protein>
    <submittedName>
        <fullName evidence="6">FAD-dependent oxidoreductase</fullName>
    </submittedName>
</protein>
<dbReference type="SUPFAM" id="SSF51905">
    <property type="entry name" value="FAD/NAD(P)-binding domain"/>
    <property type="match status" value="1"/>
</dbReference>
<dbReference type="Pfam" id="PF01494">
    <property type="entry name" value="FAD_binding_3"/>
    <property type="match status" value="1"/>
</dbReference>
<reference evidence="6 7" key="1">
    <citation type="submission" date="2019-02" db="EMBL/GenBank/DDBJ databases">
        <title>Draft Genome Sequence of Streptomyces sp. AM-2504, identified by 16S rRNA comparative analysis as a Streptomyces Kasugaensis strain.</title>
        <authorList>
            <person name="Napolioni V."/>
            <person name="Giuliodori A.M."/>
            <person name="Spurio R."/>
            <person name="Fabbretti A."/>
        </authorList>
    </citation>
    <scope>NUCLEOTIDE SEQUENCE [LARGE SCALE GENOMIC DNA]</scope>
    <source>
        <strain evidence="6 7">AM-2504</strain>
    </source>
</reference>
<dbReference type="InterPro" id="IPR036188">
    <property type="entry name" value="FAD/NAD-bd_sf"/>
</dbReference>
<proteinExistence type="predicted"/>
<dbReference type="Gene3D" id="3.50.50.60">
    <property type="entry name" value="FAD/NAD(P)-binding domain"/>
    <property type="match status" value="1"/>
</dbReference>
<dbReference type="InterPro" id="IPR002938">
    <property type="entry name" value="FAD-bd"/>
</dbReference>
<organism evidence="6 7">
    <name type="scientific">Streptomyces kasugaensis</name>
    <dbReference type="NCBI Taxonomy" id="1946"/>
    <lineage>
        <taxon>Bacteria</taxon>
        <taxon>Bacillati</taxon>
        <taxon>Actinomycetota</taxon>
        <taxon>Actinomycetes</taxon>
        <taxon>Kitasatosporales</taxon>
        <taxon>Streptomycetaceae</taxon>
        <taxon>Streptomyces</taxon>
    </lineage>
</organism>
<dbReference type="Pfam" id="PF21274">
    <property type="entry name" value="Rng_hyd_C"/>
    <property type="match status" value="1"/>
</dbReference>
<feature type="compositionally biased region" description="Basic and acidic residues" evidence="4">
    <location>
        <begin position="582"/>
        <end position="593"/>
    </location>
</feature>
<feature type="region of interest" description="Disordered" evidence="4">
    <location>
        <begin position="493"/>
        <end position="593"/>
    </location>
</feature>
<gene>
    <name evidence="6" type="ORF">EYS09_22645</name>
</gene>
<comment type="cofactor">
    <cofactor evidence="1">
        <name>FAD</name>
        <dbReference type="ChEBI" id="CHEBI:57692"/>
    </cofactor>
</comment>
<sequence>MEALHHKTSTTTPATEVIVVGAGPTGLLLAGDLAAAGLGVTLLERRPDTTSNLSRALVVHARSLEQLDARGLADELIAGGHPLGRLQLFGGFRLDLTGLRSRFPFVLVTPQFKVERLLERRARQAGVVFRCGTKVLGLDQDADGVTVRVQDADGTRTLRAGYVVGTDGVRSTVRESLGLPFPGQTIIRSMILADVRLAQEPPFPFTVSFGRDALLLIGSFGDGWYRVMGWNRRRQEPTDAPAGLDELRECARLALSSDYGMHDARWISRFHSDERQVPEYRVGRVFLAGDAAHVHSPAGGQGMNTGLQDAANLSWKLAAVLRGRAPDSLLDSYQSERHPVGKMVLRTSGALTRFGLLHARPQRVLGAVALRLVSHVGPLAQRALRMVSGIGIAYSAAPGAHPLTGRRAPDLRLADGSRLYELLRRGAFVLITPADEPAPQQPTDDRVIRASWDSGRRTALLVRPDGYIAWATDSTTPAERAAALRTALTHWTGAADETGTADADNPPTGPTATGATAADATATRPPAADTTTTTGNAGADATVSGAEPADATATGAGSGARAGADSGSGSPVLAGSPGAPTSRERAADIPADR</sequence>
<dbReference type="PANTHER" id="PTHR43004:SF19">
    <property type="entry name" value="BINDING MONOOXYGENASE, PUTATIVE (JCVI)-RELATED"/>
    <property type="match status" value="1"/>
</dbReference>
<dbReference type="PANTHER" id="PTHR43004">
    <property type="entry name" value="TRK SYSTEM POTASSIUM UPTAKE PROTEIN"/>
    <property type="match status" value="1"/>
</dbReference>
<dbReference type="AlphaFoldDB" id="A0A4V2JIC1"/>
<keyword evidence="3" id="KW-0274">FAD</keyword>
<feature type="compositionally biased region" description="Low complexity" evidence="4">
    <location>
        <begin position="549"/>
        <end position="570"/>
    </location>
</feature>